<proteinExistence type="predicted"/>
<protein>
    <submittedName>
        <fullName evidence="1">Uncharacterized protein</fullName>
    </submittedName>
</protein>
<organism evidence="1 2">
    <name type="scientific">Liparis tanakae</name>
    <name type="common">Tanaka's snailfish</name>
    <dbReference type="NCBI Taxonomy" id="230148"/>
    <lineage>
        <taxon>Eukaryota</taxon>
        <taxon>Metazoa</taxon>
        <taxon>Chordata</taxon>
        <taxon>Craniata</taxon>
        <taxon>Vertebrata</taxon>
        <taxon>Euteleostomi</taxon>
        <taxon>Actinopterygii</taxon>
        <taxon>Neopterygii</taxon>
        <taxon>Teleostei</taxon>
        <taxon>Neoteleostei</taxon>
        <taxon>Acanthomorphata</taxon>
        <taxon>Eupercaria</taxon>
        <taxon>Perciformes</taxon>
        <taxon>Cottioidei</taxon>
        <taxon>Cottales</taxon>
        <taxon>Liparidae</taxon>
        <taxon>Liparis</taxon>
    </lineage>
</organism>
<keyword evidence="2" id="KW-1185">Reference proteome</keyword>
<comment type="caution">
    <text evidence="1">The sequence shown here is derived from an EMBL/GenBank/DDBJ whole genome shotgun (WGS) entry which is preliminary data.</text>
</comment>
<name>A0A4Z2FFA0_9TELE</name>
<sequence>MMEDELRGPAEQSKLHACGGSKWGVMEDDEYLFLKKTCYRELHERRGWMPLHVRTLNETLQPACDYLSSGNRRVTASGPSPTAQRPQTWSLVTFGGAGQQIVVGVFLHTQPGEPSHCF</sequence>
<dbReference type="AlphaFoldDB" id="A0A4Z2FFA0"/>
<dbReference type="EMBL" id="SRLO01001269">
    <property type="protein sequence ID" value="TNN39565.1"/>
    <property type="molecule type" value="Genomic_DNA"/>
</dbReference>
<dbReference type="Proteomes" id="UP000314294">
    <property type="component" value="Unassembled WGS sequence"/>
</dbReference>
<evidence type="ECO:0000313" key="2">
    <source>
        <dbReference type="Proteomes" id="UP000314294"/>
    </source>
</evidence>
<reference evidence="1 2" key="1">
    <citation type="submission" date="2019-03" db="EMBL/GenBank/DDBJ databases">
        <title>First draft genome of Liparis tanakae, snailfish: a comprehensive survey of snailfish specific genes.</title>
        <authorList>
            <person name="Kim W."/>
            <person name="Song I."/>
            <person name="Jeong J.-H."/>
            <person name="Kim D."/>
            <person name="Kim S."/>
            <person name="Ryu S."/>
            <person name="Song J.Y."/>
            <person name="Lee S.K."/>
        </authorList>
    </citation>
    <scope>NUCLEOTIDE SEQUENCE [LARGE SCALE GENOMIC DNA]</scope>
    <source>
        <tissue evidence="1">Muscle</tissue>
    </source>
</reference>
<gene>
    <name evidence="1" type="ORF">EYF80_050266</name>
</gene>
<evidence type="ECO:0000313" key="1">
    <source>
        <dbReference type="EMBL" id="TNN39565.1"/>
    </source>
</evidence>
<accession>A0A4Z2FFA0</accession>